<evidence type="ECO:0000256" key="7">
    <source>
        <dbReference type="ARBA" id="ARBA00022927"/>
    </source>
</evidence>
<evidence type="ECO:0000256" key="8">
    <source>
        <dbReference type="ARBA" id="ARBA00022989"/>
    </source>
</evidence>
<keyword evidence="10 11" id="KW-0472">Membrane</keyword>
<dbReference type="PANTHER" id="PTHR34182">
    <property type="entry name" value="PROTEIN-EXPORT MEMBRANE PROTEIN SECG"/>
    <property type="match status" value="1"/>
</dbReference>
<evidence type="ECO:0000256" key="1">
    <source>
        <dbReference type="ARBA" id="ARBA00004651"/>
    </source>
</evidence>
<feature type="transmembrane region" description="Helical" evidence="11">
    <location>
        <begin position="51"/>
        <end position="73"/>
    </location>
</feature>
<dbReference type="GO" id="GO:0005886">
    <property type="term" value="C:plasma membrane"/>
    <property type="evidence" value="ECO:0007669"/>
    <property type="project" value="UniProtKB-SubCell"/>
</dbReference>
<dbReference type="EMBL" id="JADHEI010000033">
    <property type="protein sequence ID" value="MBF2735216.1"/>
    <property type="molecule type" value="Genomic_DNA"/>
</dbReference>
<sequence length="127" mass="12803">MYTLLLVVNIAVALVMVVVILLQQGRGAEMGSSFGGGARGSLVGISGSTNLLSRTTSVLAVVFFATALALGVVSPTPEGGGTLDELLAEEELRPPTEEPAAAEETEETPAAPAESEVPAPPDAAGEQ</sequence>
<gene>
    <name evidence="13" type="primary">secG</name>
    <name evidence="13" type="ORF">ISN26_03900</name>
</gene>
<name>A0A930UHI1_9GAMM</name>
<comment type="subcellular location">
    <subcellularLocation>
        <location evidence="1 11">Cell membrane</location>
        <topology evidence="1 11">Multi-pass membrane protein</topology>
    </subcellularLocation>
</comment>
<comment type="function">
    <text evidence="11">Involved in protein export. Participates in an early event of protein translocation.</text>
</comment>
<evidence type="ECO:0000256" key="3">
    <source>
        <dbReference type="ARBA" id="ARBA00017876"/>
    </source>
</evidence>
<feature type="compositionally biased region" description="Low complexity" evidence="12">
    <location>
        <begin position="108"/>
        <end position="127"/>
    </location>
</feature>
<organism evidence="13 14">
    <name type="scientific">Candidatus Amphirhobacter heronislandensis</name>
    <dbReference type="NCBI Taxonomy" id="1732024"/>
    <lineage>
        <taxon>Bacteria</taxon>
        <taxon>Pseudomonadati</taxon>
        <taxon>Pseudomonadota</taxon>
        <taxon>Gammaproteobacteria</taxon>
        <taxon>Candidatus Tethybacterales</taxon>
        <taxon>Candidatus Tethybacteraceae</taxon>
        <taxon>Candidatus Amphirhobacter</taxon>
    </lineage>
</organism>
<keyword evidence="7 11" id="KW-0653">Protein transport</keyword>
<dbReference type="GO" id="GO:0009306">
    <property type="term" value="P:protein secretion"/>
    <property type="evidence" value="ECO:0007669"/>
    <property type="project" value="UniProtKB-UniRule"/>
</dbReference>
<dbReference type="Proteomes" id="UP000604381">
    <property type="component" value="Unassembled WGS sequence"/>
</dbReference>
<evidence type="ECO:0000256" key="5">
    <source>
        <dbReference type="ARBA" id="ARBA00022475"/>
    </source>
</evidence>
<evidence type="ECO:0000256" key="11">
    <source>
        <dbReference type="RuleBase" id="RU365087"/>
    </source>
</evidence>
<protein>
    <recommendedName>
        <fullName evidence="3 11">Protein-export membrane protein SecG</fullName>
    </recommendedName>
</protein>
<dbReference type="GO" id="GO:0015450">
    <property type="term" value="F:protein-transporting ATPase activity"/>
    <property type="evidence" value="ECO:0007669"/>
    <property type="project" value="UniProtKB-UniRule"/>
</dbReference>
<dbReference type="Pfam" id="PF03840">
    <property type="entry name" value="SecG"/>
    <property type="match status" value="1"/>
</dbReference>
<dbReference type="AlphaFoldDB" id="A0A930UHI1"/>
<feature type="region of interest" description="Disordered" evidence="12">
    <location>
        <begin position="73"/>
        <end position="127"/>
    </location>
</feature>
<evidence type="ECO:0000256" key="4">
    <source>
        <dbReference type="ARBA" id="ARBA00022448"/>
    </source>
</evidence>
<dbReference type="PRINTS" id="PR01651">
    <property type="entry name" value="SECGEXPORT"/>
</dbReference>
<keyword evidence="9 11" id="KW-0811">Translocation</keyword>
<evidence type="ECO:0000256" key="9">
    <source>
        <dbReference type="ARBA" id="ARBA00023010"/>
    </source>
</evidence>
<reference evidence="13" key="1">
    <citation type="submission" date="2020-10" db="EMBL/GenBank/DDBJ databases">
        <title>An improved Amphimedon queenslandica hologenome assembly reveals how three proteobacterial symbionts can extend the metabolic phenotypic of their marine sponge host.</title>
        <authorList>
            <person name="Degnan B."/>
            <person name="Degnan S."/>
            <person name="Xiang X."/>
        </authorList>
    </citation>
    <scope>NUCLEOTIDE SEQUENCE</scope>
    <source>
        <strain evidence="13">AqS2</strain>
    </source>
</reference>
<dbReference type="NCBIfam" id="TIGR00810">
    <property type="entry name" value="secG"/>
    <property type="match status" value="1"/>
</dbReference>
<dbReference type="PANTHER" id="PTHR34182:SF1">
    <property type="entry name" value="PROTEIN-EXPORT MEMBRANE PROTEIN SECG"/>
    <property type="match status" value="1"/>
</dbReference>
<comment type="caution">
    <text evidence="13">The sequence shown here is derived from an EMBL/GenBank/DDBJ whole genome shotgun (WGS) entry which is preliminary data.</text>
</comment>
<evidence type="ECO:0000256" key="12">
    <source>
        <dbReference type="SAM" id="MobiDB-lite"/>
    </source>
</evidence>
<evidence type="ECO:0000256" key="10">
    <source>
        <dbReference type="ARBA" id="ARBA00023136"/>
    </source>
</evidence>
<dbReference type="GO" id="GO:0065002">
    <property type="term" value="P:intracellular protein transmembrane transport"/>
    <property type="evidence" value="ECO:0007669"/>
    <property type="project" value="TreeGrafter"/>
</dbReference>
<proteinExistence type="inferred from homology"/>
<accession>A0A930UHI1</accession>
<keyword evidence="4 11" id="KW-0813">Transport</keyword>
<evidence type="ECO:0000256" key="6">
    <source>
        <dbReference type="ARBA" id="ARBA00022692"/>
    </source>
</evidence>
<dbReference type="InterPro" id="IPR004692">
    <property type="entry name" value="SecG"/>
</dbReference>
<comment type="similarity">
    <text evidence="2 11">Belongs to the SecG family.</text>
</comment>
<comment type="caution">
    <text evidence="11">Lacks conserved residue(s) required for the propagation of feature annotation.</text>
</comment>
<evidence type="ECO:0000313" key="14">
    <source>
        <dbReference type="Proteomes" id="UP000604381"/>
    </source>
</evidence>
<evidence type="ECO:0000256" key="2">
    <source>
        <dbReference type="ARBA" id="ARBA00008445"/>
    </source>
</evidence>
<keyword evidence="6 11" id="KW-0812">Transmembrane</keyword>
<keyword evidence="5 11" id="KW-1003">Cell membrane</keyword>
<keyword evidence="8 11" id="KW-1133">Transmembrane helix</keyword>
<keyword evidence="14" id="KW-1185">Reference proteome</keyword>
<dbReference type="GO" id="GO:0043952">
    <property type="term" value="P:protein transport by the Sec complex"/>
    <property type="evidence" value="ECO:0007669"/>
    <property type="project" value="TreeGrafter"/>
</dbReference>
<evidence type="ECO:0000313" key="13">
    <source>
        <dbReference type="EMBL" id="MBF2735216.1"/>
    </source>
</evidence>